<proteinExistence type="predicted"/>
<evidence type="ECO:0000259" key="3">
    <source>
        <dbReference type="PROSITE" id="PS51900"/>
    </source>
</evidence>
<dbReference type="SUPFAM" id="SSF47823">
    <property type="entry name" value="lambda integrase-like, N-terminal domain"/>
    <property type="match status" value="1"/>
</dbReference>
<dbReference type="Proteomes" id="UP001652622">
    <property type="component" value="Unplaced"/>
</dbReference>
<reference evidence="5" key="1">
    <citation type="submission" date="2025-08" db="UniProtKB">
        <authorList>
            <consortium name="RefSeq"/>
        </authorList>
    </citation>
    <scope>IDENTIFICATION</scope>
    <source>
        <tissue evidence="5">Blood</tissue>
    </source>
</reference>
<dbReference type="InterPro" id="IPR043502">
    <property type="entry name" value="DNA/RNA_pol_sf"/>
</dbReference>
<organism evidence="4 5">
    <name type="scientific">Pantherophis guttatus</name>
    <name type="common">Corn snake</name>
    <name type="synonym">Elaphe guttata</name>
    <dbReference type="NCBI Taxonomy" id="94885"/>
    <lineage>
        <taxon>Eukaryota</taxon>
        <taxon>Metazoa</taxon>
        <taxon>Chordata</taxon>
        <taxon>Craniata</taxon>
        <taxon>Vertebrata</taxon>
        <taxon>Euteleostomi</taxon>
        <taxon>Lepidosauria</taxon>
        <taxon>Squamata</taxon>
        <taxon>Bifurcata</taxon>
        <taxon>Unidentata</taxon>
        <taxon>Episquamata</taxon>
        <taxon>Toxicofera</taxon>
        <taxon>Serpentes</taxon>
        <taxon>Colubroidea</taxon>
        <taxon>Colubridae</taxon>
        <taxon>Colubrinae</taxon>
        <taxon>Pantherophis</taxon>
    </lineage>
</organism>
<keyword evidence="1" id="KW-0238">DNA-binding</keyword>
<accession>A0ABM3ZFZ5</accession>
<dbReference type="PROSITE" id="PS51900">
    <property type="entry name" value="CB"/>
    <property type="match status" value="1"/>
</dbReference>
<evidence type="ECO:0000313" key="4">
    <source>
        <dbReference type="Proteomes" id="UP001652622"/>
    </source>
</evidence>
<name>A0ABM3ZFZ5_PANGU</name>
<dbReference type="InterPro" id="IPR044068">
    <property type="entry name" value="CB"/>
</dbReference>
<evidence type="ECO:0000256" key="2">
    <source>
        <dbReference type="SAM" id="MobiDB-lite"/>
    </source>
</evidence>
<dbReference type="PANTHER" id="PTHR33066:SF2">
    <property type="entry name" value="FILAGGRIN-2-LIKE"/>
    <property type="match status" value="1"/>
</dbReference>
<gene>
    <name evidence="5" type="primary">LOC132711713</name>
</gene>
<dbReference type="Gene3D" id="1.10.150.130">
    <property type="match status" value="1"/>
</dbReference>
<feature type="region of interest" description="Disordered" evidence="2">
    <location>
        <begin position="389"/>
        <end position="422"/>
    </location>
</feature>
<evidence type="ECO:0000256" key="1">
    <source>
        <dbReference type="ARBA" id="ARBA00023125"/>
    </source>
</evidence>
<dbReference type="CDD" id="cd09275">
    <property type="entry name" value="RNase_HI_RT_DIRS1"/>
    <property type="match status" value="1"/>
</dbReference>
<sequence length="658" mass="72725">MYPFYPPTANFSIFVFLVTTTSIRPFPLASPRPLGCLRRLWLPLLATFVLRLSGSNSIWTIFSFFLCPFLRHRMILPWFSPPYRTTVFLSIGRKATSPLPSAYVTWWQSSILSCLVFLYPPTGRIVLGPWHSNVCPPVQLLELSRLLGKMVSMFGITPWSRLHSRELQWLLLPYQKAQRDNSLSRLQLPDPVLRSLQWWTSNAISQGTCYREPHHVQLTTDASLTGWGAHLLHLMAQDQWSVRESLLNINLLELRAVRLTLSHFRYQVAGKDVLVLMDNTTAKAHINRLGGTRSRSLMAEALQLGLWAEEHLNSIKADHISGSANIQADALSRNLMDHREWSIPPDLFLEISARFGTPLVDLFASSANHQVPRYFSRYPEPRAETLSAAVASRAAKGIPAHPGDSQSDPEAPRSQGRADPPGSLLAPAALIRGLNVPVCGSSLAPTRFQGASDSGVPSSSGSNVASLDCLAVERLILMAANLPPDVIATIQAARRSSTMCIYEATWRSFSAWCSRASLSPTTVTIAHVLSFLQDGLKTDLAPNTLQRQVAALASVLAFGSTESLSRHPIIRNFLQGAANLRPPVVHRFPTWNLNKVLNALTASPFEPLREVSLRLLSFKVLFLGAITSAQRISELAALSIWGDLCVFHKFSASTPPSS</sequence>
<dbReference type="RefSeq" id="XP_060547294.1">
    <property type="nucleotide sequence ID" value="XM_060691311.1"/>
</dbReference>
<dbReference type="PANTHER" id="PTHR33066">
    <property type="entry name" value="INTEGRASE_SAM-LIKE_N DOMAIN-CONTAINING PROTEIN"/>
    <property type="match status" value="1"/>
</dbReference>
<feature type="domain" description="Core-binding (CB)" evidence="3">
    <location>
        <begin position="481"/>
        <end position="560"/>
    </location>
</feature>
<dbReference type="GeneID" id="132711713"/>
<keyword evidence="4" id="KW-1185">Reference proteome</keyword>
<dbReference type="SUPFAM" id="SSF56672">
    <property type="entry name" value="DNA/RNA polymerases"/>
    <property type="match status" value="1"/>
</dbReference>
<dbReference type="InterPro" id="IPR010998">
    <property type="entry name" value="Integrase_recombinase_N"/>
</dbReference>
<protein>
    <submittedName>
        <fullName evidence="5">Uncharacterized protein LOC132711713</fullName>
    </submittedName>
</protein>
<evidence type="ECO:0000313" key="5">
    <source>
        <dbReference type="RefSeq" id="XP_060547294.1"/>
    </source>
</evidence>